<dbReference type="InterPro" id="IPR027266">
    <property type="entry name" value="TrmE/GcvT-like"/>
</dbReference>
<gene>
    <name evidence="2" type="ORF">METZ01_LOCUS127507</name>
</gene>
<reference evidence="2" key="1">
    <citation type="submission" date="2018-05" db="EMBL/GenBank/DDBJ databases">
        <authorList>
            <person name="Lanie J.A."/>
            <person name="Ng W.-L."/>
            <person name="Kazmierczak K.M."/>
            <person name="Andrzejewski T.M."/>
            <person name="Davidsen T.M."/>
            <person name="Wayne K.J."/>
            <person name="Tettelin H."/>
            <person name="Glass J.I."/>
            <person name="Rusch D."/>
            <person name="Podicherti R."/>
            <person name="Tsui H.-C.T."/>
            <person name="Winkler M.E."/>
        </authorList>
    </citation>
    <scope>NUCLEOTIDE SEQUENCE</scope>
</reference>
<dbReference type="AlphaFoldDB" id="A0A381YDM1"/>
<evidence type="ECO:0000259" key="1">
    <source>
        <dbReference type="Pfam" id="PF08669"/>
    </source>
</evidence>
<dbReference type="Pfam" id="PF08669">
    <property type="entry name" value="GCV_T_C"/>
    <property type="match status" value="1"/>
</dbReference>
<organism evidence="2">
    <name type="scientific">marine metagenome</name>
    <dbReference type="NCBI Taxonomy" id="408172"/>
    <lineage>
        <taxon>unclassified sequences</taxon>
        <taxon>metagenomes</taxon>
        <taxon>ecological metagenomes</taxon>
    </lineage>
</organism>
<accession>A0A381YDM1</accession>
<protein>
    <recommendedName>
        <fullName evidence="1">Aminomethyltransferase C-terminal domain-containing protein</fullName>
    </recommendedName>
</protein>
<dbReference type="SUPFAM" id="SSF101790">
    <property type="entry name" value="Aminomethyltransferase beta-barrel domain"/>
    <property type="match status" value="1"/>
</dbReference>
<sequence>KSMALGYVPTNFSRHETILDIEINGIFYKAHVTDRPLYDANGGKMKS</sequence>
<name>A0A381YDM1_9ZZZZ</name>
<dbReference type="Gene3D" id="3.30.1360.120">
    <property type="entry name" value="Probable tRNA modification gtpase trme, domain 1"/>
    <property type="match status" value="1"/>
</dbReference>
<feature type="non-terminal residue" evidence="2">
    <location>
        <position position="1"/>
    </location>
</feature>
<feature type="domain" description="Aminomethyltransferase C-terminal" evidence="1">
    <location>
        <begin position="1"/>
        <end position="39"/>
    </location>
</feature>
<evidence type="ECO:0000313" key="2">
    <source>
        <dbReference type="EMBL" id="SVA74653.1"/>
    </source>
</evidence>
<proteinExistence type="predicted"/>
<dbReference type="InterPro" id="IPR029043">
    <property type="entry name" value="GcvT/YgfZ_C"/>
</dbReference>
<dbReference type="InterPro" id="IPR013977">
    <property type="entry name" value="GcvT_C"/>
</dbReference>
<dbReference type="EMBL" id="UINC01017887">
    <property type="protein sequence ID" value="SVA74653.1"/>
    <property type="molecule type" value="Genomic_DNA"/>
</dbReference>